<dbReference type="Pfam" id="PF00583">
    <property type="entry name" value="Acetyltransf_1"/>
    <property type="match status" value="1"/>
</dbReference>
<name>J2SZA5_9FLAO</name>
<comment type="caution">
    <text evidence="3">The sequence shown here is derived from an EMBL/GenBank/DDBJ whole genome shotgun (WGS) entry which is preliminary data.</text>
</comment>
<feature type="domain" description="N-acetyltransferase" evidence="2">
    <location>
        <begin position="1"/>
        <end position="149"/>
    </location>
</feature>
<protein>
    <submittedName>
        <fullName evidence="3">Putative acyltransferase</fullName>
    </submittedName>
</protein>
<dbReference type="PROSITE" id="PS51186">
    <property type="entry name" value="GNAT"/>
    <property type="match status" value="1"/>
</dbReference>
<dbReference type="PANTHER" id="PTHR13947:SF37">
    <property type="entry name" value="LD18367P"/>
    <property type="match status" value="1"/>
</dbReference>
<evidence type="ECO:0000259" key="2">
    <source>
        <dbReference type="PROSITE" id="PS51186"/>
    </source>
</evidence>
<dbReference type="EMBL" id="AKJY01000046">
    <property type="protein sequence ID" value="EJL70997.1"/>
    <property type="molecule type" value="Genomic_DNA"/>
</dbReference>
<sequence length="150" mass="17197">MIIKRVDSTDRDFQDLVKLLDADLAVRDGEDHAFYHQFNGIDLLKNCVVVYQENKAVACGAFKPFSEDTVEIKRMYTDPESRGKGLASKSLSELEIWAKEQGYKRCILETGIKQPEAIALYEKQGYRKTPNYGQYIGIENSVCFEKLIQF</sequence>
<dbReference type="PANTHER" id="PTHR13947">
    <property type="entry name" value="GNAT FAMILY N-ACETYLTRANSFERASE"/>
    <property type="match status" value="1"/>
</dbReference>
<keyword evidence="4" id="KW-1185">Reference proteome</keyword>
<evidence type="ECO:0000313" key="4">
    <source>
        <dbReference type="Proteomes" id="UP000007509"/>
    </source>
</evidence>
<proteinExistence type="predicted"/>
<gene>
    <name evidence="3" type="ORF">PMI13_02560</name>
</gene>
<keyword evidence="3" id="KW-0012">Acyltransferase</keyword>
<keyword evidence="1 3" id="KW-0808">Transferase</keyword>
<dbReference type="Proteomes" id="UP000007509">
    <property type="component" value="Unassembled WGS sequence"/>
</dbReference>
<dbReference type="SUPFAM" id="SSF55729">
    <property type="entry name" value="Acyl-CoA N-acyltransferases (Nat)"/>
    <property type="match status" value="1"/>
</dbReference>
<accession>J2SZA5</accession>
<dbReference type="CDD" id="cd04301">
    <property type="entry name" value="NAT_SF"/>
    <property type="match status" value="1"/>
</dbReference>
<dbReference type="AlphaFoldDB" id="J2SZA5"/>
<dbReference type="OrthoDB" id="9803233at2"/>
<dbReference type="InterPro" id="IPR016181">
    <property type="entry name" value="Acyl_CoA_acyltransferase"/>
</dbReference>
<dbReference type="InterPro" id="IPR000182">
    <property type="entry name" value="GNAT_dom"/>
</dbReference>
<evidence type="ECO:0000313" key="3">
    <source>
        <dbReference type="EMBL" id="EJL70997.1"/>
    </source>
</evidence>
<evidence type="ECO:0000256" key="1">
    <source>
        <dbReference type="ARBA" id="ARBA00022679"/>
    </source>
</evidence>
<dbReference type="Gene3D" id="3.40.630.30">
    <property type="match status" value="1"/>
</dbReference>
<reference evidence="3 4" key="1">
    <citation type="journal article" date="2012" name="J. Bacteriol.">
        <title>Twenty-one genome sequences from Pseudomonas species and 19 genome sequences from diverse bacteria isolated from the rhizosphere and endosphere of Populus deltoides.</title>
        <authorList>
            <person name="Brown S.D."/>
            <person name="Utturkar S.M."/>
            <person name="Klingeman D.M."/>
            <person name="Johnson C.M."/>
            <person name="Martin S.L."/>
            <person name="Land M.L."/>
            <person name="Lu T.Y."/>
            <person name="Schadt C.W."/>
            <person name="Doktycz M.J."/>
            <person name="Pelletier D.A."/>
        </authorList>
    </citation>
    <scope>NUCLEOTIDE SEQUENCE [LARGE SCALE GENOMIC DNA]</scope>
    <source>
        <strain evidence="3 4">CF314</strain>
    </source>
</reference>
<dbReference type="InterPro" id="IPR050769">
    <property type="entry name" value="NAT_camello-type"/>
</dbReference>
<dbReference type="RefSeq" id="WP_007844191.1">
    <property type="nucleotide sequence ID" value="NZ_AKJY01000046.1"/>
</dbReference>
<dbReference type="PATRIC" id="fig|1144316.3.peg.2579"/>
<dbReference type="GO" id="GO:0008080">
    <property type="term" value="F:N-acetyltransferase activity"/>
    <property type="evidence" value="ECO:0007669"/>
    <property type="project" value="InterPro"/>
</dbReference>
<organism evidence="3 4">
    <name type="scientific">Chryseobacterium populi</name>
    <dbReference type="NCBI Taxonomy" id="1144316"/>
    <lineage>
        <taxon>Bacteria</taxon>
        <taxon>Pseudomonadati</taxon>
        <taxon>Bacteroidota</taxon>
        <taxon>Flavobacteriia</taxon>
        <taxon>Flavobacteriales</taxon>
        <taxon>Weeksellaceae</taxon>
        <taxon>Chryseobacterium group</taxon>
        <taxon>Chryseobacterium</taxon>
    </lineage>
</organism>